<accession>A0AAV4P036</accession>
<dbReference type="Proteomes" id="UP001054945">
    <property type="component" value="Unassembled WGS sequence"/>
</dbReference>
<dbReference type="AlphaFoldDB" id="A0AAV4P036"/>
<evidence type="ECO:0000313" key="1">
    <source>
        <dbReference type="EMBL" id="GIX89910.1"/>
    </source>
</evidence>
<keyword evidence="2" id="KW-1185">Reference proteome</keyword>
<reference evidence="1 2" key="1">
    <citation type="submission" date="2021-06" db="EMBL/GenBank/DDBJ databases">
        <title>Caerostris extrusa draft genome.</title>
        <authorList>
            <person name="Kono N."/>
            <person name="Arakawa K."/>
        </authorList>
    </citation>
    <scope>NUCLEOTIDE SEQUENCE [LARGE SCALE GENOMIC DNA]</scope>
</reference>
<comment type="caution">
    <text evidence="1">The sequence shown here is derived from an EMBL/GenBank/DDBJ whole genome shotgun (WGS) entry which is preliminary data.</text>
</comment>
<evidence type="ECO:0000313" key="2">
    <source>
        <dbReference type="Proteomes" id="UP001054945"/>
    </source>
</evidence>
<sequence>MDFDTFRSFSTTGQIINTTNRESLSGCFIMITSLVFLKEKSTERTEVIRGLSCKTEHQEGVKNKDEYPNEINFNYTRCNSSPFLGKMPIHSPTPTERGNLEVIVCILRSESFKVAQGCASKSSAFDRTGP</sequence>
<dbReference type="EMBL" id="BPLR01021461">
    <property type="protein sequence ID" value="GIX89910.1"/>
    <property type="molecule type" value="Genomic_DNA"/>
</dbReference>
<proteinExistence type="predicted"/>
<name>A0AAV4P036_CAEEX</name>
<organism evidence="1 2">
    <name type="scientific">Caerostris extrusa</name>
    <name type="common">Bark spider</name>
    <name type="synonym">Caerostris bankana</name>
    <dbReference type="NCBI Taxonomy" id="172846"/>
    <lineage>
        <taxon>Eukaryota</taxon>
        <taxon>Metazoa</taxon>
        <taxon>Ecdysozoa</taxon>
        <taxon>Arthropoda</taxon>
        <taxon>Chelicerata</taxon>
        <taxon>Arachnida</taxon>
        <taxon>Araneae</taxon>
        <taxon>Araneomorphae</taxon>
        <taxon>Entelegynae</taxon>
        <taxon>Araneoidea</taxon>
        <taxon>Araneidae</taxon>
        <taxon>Caerostris</taxon>
    </lineage>
</organism>
<protein>
    <submittedName>
        <fullName evidence="1">Uncharacterized protein</fullName>
    </submittedName>
</protein>
<gene>
    <name evidence="1" type="ORF">CEXT_766221</name>
</gene>